<accession>A0A2G0Q046</accession>
<dbReference type="InterPro" id="IPR042099">
    <property type="entry name" value="ANL_N_sf"/>
</dbReference>
<dbReference type="InterPro" id="IPR045851">
    <property type="entry name" value="AMP-bd_C_sf"/>
</dbReference>
<dbReference type="EMBL" id="NJAI01000008">
    <property type="protein sequence ID" value="PHM52595.1"/>
    <property type="molecule type" value="Genomic_DNA"/>
</dbReference>
<keyword evidence="9" id="KW-1185">Reference proteome</keyword>
<dbReference type="Gene3D" id="3.30.300.30">
    <property type="match status" value="1"/>
</dbReference>
<keyword evidence="3" id="KW-0276">Fatty acid metabolism</keyword>
<evidence type="ECO:0000313" key="9">
    <source>
        <dbReference type="Proteomes" id="UP000094600"/>
    </source>
</evidence>
<keyword evidence="4" id="KW-0443">Lipid metabolism</keyword>
<dbReference type="SUPFAM" id="SSF56801">
    <property type="entry name" value="Acetyl-CoA synthetase-like"/>
    <property type="match status" value="1"/>
</dbReference>
<evidence type="ECO:0000313" key="7">
    <source>
        <dbReference type="EMBL" id="AOM42750.1"/>
    </source>
</evidence>
<dbReference type="Pfam" id="PF00501">
    <property type="entry name" value="AMP-binding"/>
    <property type="match status" value="1"/>
</dbReference>
<keyword evidence="2 8" id="KW-0436">Ligase</keyword>
<evidence type="ECO:0000313" key="10">
    <source>
        <dbReference type="Proteomes" id="UP000225433"/>
    </source>
</evidence>
<comment type="similarity">
    <text evidence="1">Belongs to the ATP-dependent AMP-binding enzyme family.</text>
</comment>
<dbReference type="RefSeq" id="WP_069318361.1">
    <property type="nucleotide sequence ID" value="NZ_CAWNQJ010000112.1"/>
</dbReference>
<name>A0A2G0Q046_XENHO</name>
<organism evidence="8 10">
    <name type="scientific">Xenorhabdus hominickii</name>
    <dbReference type="NCBI Taxonomy" id="351679"/>
    <lineage>
        <taxon>Bacteria</taxon>
        <taxon>Pseudomonadati</taxon>
        <taxon>Pseudomonadota</taxon>
        <taxon>Gammaproteobacteria</taxon>
        <taxon>Enterobacterales</taxon>
        <taxon>Morganellaceae</taxon>
        <taxon>Xenorhabdus</taxon>
    </lineage>
</organism>
<dbReference type="Pfam" id="PF13193">
    <property type="entry name" value="AMP-binding_C"/>
    <property type="match status" value="1"/>
</dbReference>
<reference evidence="8 10" key="2">
    <citation type="journal article" date="2017" name="Nat. Microbiol.">
        <title>Natural product diversity associated with the nematode symbionts Photorhabdus and Xenorhabdus.</title>
        <authorList>
            <person name="Tobias N.J."/>
            <person name="Wolff H."/>
            <person name="Djahanschiri B."/>
            <person name="Grundmann F."/>
            <person name="Kronenwerth M."/>
            <person name="Shi Y.M."/>
            <person name="Simonyi S."/>
            <person name="Grun P."/>
            <person name="Shapiro-Ilan D."/>
            <person name="Pidot S.J."/>
            <person name="Stinear T.P."/>
            <person name="Ebersberger I."/>
            <person name="Bode H.B."/>
        </authorList>
    </citation>
    <scope>NUCLEOTIDE SEQUENCE [LARGE SCALE GENOMIC DNA]</scope>
    <source>
        <strain evidence="8 10">DSM 17903</strain>
    </source>
</reference>
<dbReference type="InterPro" id="IPR000873">
    <property type="entry name" value="AMP-dep_synth/lig_dom"/>
</dbReference>
<evidence type="ECO:0000256" key="1">
    <source>
        <dbReference type="ARBA" id="ARBA00006432"/>
    </source>
</evidence>
<protein>
    <submittedName>
        <fullName evidence="7">AMP-dependent synthetase</fullName>
    </submittedName>
    <submittedName>
        <fullName evidence="8">Putative chain-fatty-acid-CoA ligase FadD13</fullName>
    </submittedName>
</protein>
<dbReference type="PANTHER" id="PTHR43859:SF4">
    <property type="entry name" value="BUTANOATE--COA LIGASE AAE1-RELATED"/>
    <property type="match status" value="1"/>
</dbReference>
<evidence type="ECO:0000256" key="2">
    <source>
        <dbReference type="ARBA" id="ARBA00022598"/>
    </source>
</evidence>
<dbReference type="STRING" id="351679.A9255_20715"/>
<feature type="domain" description="AMP-binding enzyme C-terminal" evidence="6">
    <location>
        <begin position="449"/>
        <end position="523"/>
    </location>
</feature>
<sequence length="535" mass="59738">MTLDHSFLSEYTGTELSPLLFLKRAALSNSNDIAIIDGKHRWTWRQYANRCENIAISLQQMGVNKGSVVSAILPNTHELLELHFAVPLAGGILNALSTRTDTATLNFIFEKLRPKILFIDKEYISLLDNISFEDPIKIVIVDSNNSTIPVSKHGLEFLPYESLITGHASKTLSFIQIDEKEAISINSTSGTSGQPKLVVYSHRGAFLNAISNILDWEMPKHPTYLWTLPMFHCNGWCFPWTIAARAGTHICMRKFEVEEAIHLIQKYNVTHYCGAPIIHYSLSSLAQKQGKHFGGRVYGLIAGAPPTEITFSLLDSVGINVTHVYGLTETYGPVVVCENKHEWADLPKSEKNLKKMRQGIVSNLQGQVSVIDEHSKLDVPFDGKTIGEIAIRGNIVASYDPARQITQDTTSQWFYTGDLAVVDPDGYIKIVDRKKDIIISGGENISSLELENALSNYPGILAVAIVAKPDSYWGEVPHAFIELDKNASVTEQELNDYICTVVARYKRPKGYTFLTLPRNANGKIIKDRLRKHIKD</sequence>
<dbReference type="Proteomes" id="UP000225433">
    <property type="component" value="Unassembled WGS sequence"/>
</dbReference>
<evidence type="ECO:0000259" key="6">
    <source>
        <dbReference type="Pfam" id="PF13193"/>
    </source>
</evidence>
<dbReference type="InterPro" id="IPR025110">
    <property type="entry name" value="AMP-bd_C"/>
</dbReference>
<proteinExistence type="inferred from homology"/>
<dbReference type="PANTHER" id="PTHR43859">
    <property type="entry name" value="ACYL-ACTIVATING ENZYME"/>
    <property type="match status" value="1"/>
</dbReference>
<gene>
    <name evidence="7" type="ORF">A9255_20715</name>
    <name evidence="8" type="ORF">Xhom_04262</name>
</gene>
<evidence type="ECO:0000256" key="4">
    <source>
        <dbReference type="ARBA" id="ARBA00023098"/>
    </source>
</evidence>
<dbReference type="Gene3D" id="3.40.50.12780">
    <property type="entry name" value="N-terminal domain of ligase-like"/>
    <property type="match status" value="1"/>
</dbReference>
<evidence type="ECO:0000259" key="5">
    <source>
        <dbReference type="Pfam" id="PF00501"/>
    </source>
</evidence>
<feature type="domain" description="AMP-dependent synthetase/ligase" evidence="5">
    <location>
        <begin position="23"/>
        <end position="397"/>
    </location>
</feature>
<dbReference type="Proteomes" id="UP000094600">
    <property type="component" value="Chromosome"/>
</dbReference>
<evidence type="ECO:0000313" key="8">
    <source>
        <dbReference type="EMBL" id="PHM52595.1"/>
    </source>
</evidence>
<dbReference type="GO" id="GO:0016874">
    <property type="term" value="F:ligase activity"/>
    <property type="evidence" value="ECO:0007669"/>
    <property type="project" value="UniProtKB-KW"/>
</dbReference>
<dbReference type="OrthoDB" id="9803968at2"/>
<dbReference type="GO" id="GO:0006631">
    <property type="term" value="P:fatty acid metabolic process"/>
    <property type="evidence" value="ECO:0007669"/>
    <property type="project" value="UniProtKB-KW"/>
</dbReference>
<evidence type="ECO:0000256" key="3">
    <source>
        <dbReference type="ARBA" id="ARBA00022832"/>
    </source>
</evidence>
<dbReference type="EMBL" id="CP016176">
    <property type="protein sequence ID" value="AOM42750.1"/>
    <property type="molecule type" value="Genomic_DNA"/>
</dbReference>
<reference evidence="7 9" key="1">
    <citation type="submission" date="2016-06" db="EMBL/GenBank/DDBJ databases">
        <title>Bacterial characters and pathogenicity of Xenorhabdus hominickii from an entomopathogenic nematode, Steinernema monticolum.</title>
        <authorList>
            <person name="Park Y."/>
            <person name="Kim Y."/>
        </authorList>
    </citation>
    <scope>NUCLEOTIDE SEQUENCE [LARGE SCALE GENOMIC DNA]</scope>
    <source>
        <strain evidence="7 9">ANU1</strain>
    </source>
</reference>
<dbReference type="KEGG" id="xho:A9255_20715"/>
<dbReference type="AlphaFoldDB" id="A0A2G0Q046"/>